<dbReference type="Proteomes" id="UP000006835">
    <property type="component" value="Chromosome"/>
</dbReference>
<name>E4SHW5_CALK2</name>
<dbReference type="Pfam" id="PF18643">
    <property type="entry name" value="RE_BsaWI"/>
    <property type="match status" value="1"/>
</dbReference>
<organism evidence="2 3">
    <name type="scientific">Caldicellulosiruptor kronotskyensis (strain DSM 18902 / VKM B-2412 / 2002)</name>
    <dbReference type="NCBI Taxonomy" id="632348"/>
    <lineage>
        <taxon>Bacteria</taxon>
        <taxon>Bacillati</taxon>
        <taxon>Bacillota</taxon>
        <taxon>Bacillota incertae sedis</taxon>
        <taxon>Caldicellulosiruptorales</taxon>
        <taxon>Caldicellulosiruptoraceae</taxon>
        <taxon>Caldicellulosiruptor</taxon>
    </lineage>
</organism>
<evidence type="ECO:0000259" key="1">
    <source>
        <dbReference type="Pfam" id="PF18643"/>
    </source>
</evidence>
<dbReference type="AlphaFoldDB" id="E4SHW5"/>
<feature type="domain" description="BsaWI restriction endonuclease type 2" evidence="1">
    <location>
        <begin position="78"/>
        <end position="162"/>
    </location>
</feature>
<reference evidence="2 3" key="2">
    <citation type="journal article" date="2011" name="J. Bacteriol.">
        <title>Complete genome sequences for the anaerobic, extremely thermophilic plant biomass-degrading bacteria Caldicellulosiruptor hydrothermalis, Caldicellulosiruptor kristjanssonii, Caldicellulosiruptor kronotskyensis, Caldicellulosiruptor owensenis, and Caldicellulosiruptor lactoaceticus.</title>
        <authorList>
            <person name="Blumer-Schuette S.E."/>
            <person name="Ozdemir I."/>
            <person name="Mistry D."/>
            <person name="Lucas S."/>
            <person name="Lapidus A."/>
            <person name="Cheng J.F."/>
            <person name="Goodwin L.A."/>
            <person name="Pitluck S."/>
            <person name="Land M.L."/>
            <person name="Hauser L.J."/>
            <person name="Woyke T."/>
            <person name="Mikhailova N."/>
            <person name="Pati A."/>
            <person name="Kyrpides N.C."/>
            <person name="Ivanova N."/>
            <person name="Detter J.C."/>
            <person name="Walston-Davenport K."/>
            <person name="Han S."/>
            <person name="Adams M.W."/>
            <person name="Kelly R.M."/>
        </authorList>
    </citation>
    <scope>NUCLEOTIDE SEQUENCE [LARGE SCALE GENOMIC DNA]</scope>
    <source>
        <strain evidence="3">DSM 18902 / VKM B-2412 / 2002</strain>
    </source>
</reference>
<dbReference type="RefSeq" id="WP_013431404.1">
    <property type="nucleotide sequence ID" value="NC_014720.1"/>
</dbReference>
<gene>
    <name evidence="2" type="ordered locus">Calkro_2540</name>
</gene>
<proteinExistence type="predicted"/>
<accession>E4SHW5</accession>
<dbReference type="PATRIC" id="fig|632348.3.peg.2704"/>
<dbReference type="EMBL" id="CP002330">
    <property type="protein sequence ID" value="ADQ47340.1"/>
    <property type="molecule type" value="Genomic_DNA"/>
</dbReference>
<dbReference type="REBASE" id="29081">
    <property type="entry name" value="Ckr2002ORF2541P"/>
</dbReference>
<dbReference type="KEGG" id="ckn:Calkro_2540"/>
<sequence>MYEKDENIKRRQSYVSKEGEKYEDFVKQILESDNYIRKNALIVRGPKGEKYKKEEDFPIDIEPLKIEYNSNGITGSYFLDSDLIVYSKRKNAIVCVISVKKSFRERGGETAYWMVKKNESKKAFKYILVTPDNDEELFKPNNPEKRNKWRSILTAEMDGVFVVKEEEEKDIAYNYEEEFFKVGRKYLVDFIKKVV</sequence>
<keyword evidence="3" id="KW-1185">Reference proteome</keyword>
<dbReference type="OrthoDB" id="9810465at2"/>
<evidence type="ECO:0000313" key="3">
    <source>
        <dbReference type="Proteomes" id="UP000006835"/>
    </source>
</evidence>
<evidence type="ECO:0000313" key="2">
    <source>
        <dbReference type="EMBL" id="ADQ47340.1"/>
    </source>
</evidence>
<dbReference type="HOGENOM" id="CLU_1509855_0_0_9"/>
<reference key="1">
    <citation type="submission" date="2010-11" db="EMBL/GenBank/DDBJ databases">
        <title>Complete sequence of Caldicellulosiruptor kronotskyensis 2002.</title>
        <authorList>
            <consortium name="US DOE Joint Genome Institute"/>
            <person name="Lucas S."/>
            <person name="Copeland A."/>
            <person name="Lapidus A."/>
            <person name="Cheng J.-F."/>
            <person name="Bruce D."/>
            <person name="Goodwin L."/>
            <person name="Pitluck S."/>
            <person name="Davenport K."/>
            <person name="Detter J.C."/>
            <person name="Han C."/>
            <person name="Tapia R."/>
            <person name="Land M."/>
            <person name="Hauser L."/>
            <person name="Jeffries C."/>
            <person name="Kyrpides N."/>
            <person name="Ivanova N."/>
            <person name="Mikhailova N."/>
            <person name="Blumer-Schuette S.E."/>
            <person name="Kelly R.M."/>
            <person name="Woyke T."/>
        </authorList>
    </citation>
    <scope>NUCLEOTIDE SEQUENCE</scope>
    <source>
        <strain>2002</strain>
    </source>
</reference>
<dbReference type="InterPro" id="IPR041551">
    <property type="entry name" value="RE_BsaWI"/>
</dbReference>
<protein>
    <recommendedName>
        <fullName evidence="1">BsaWI restriction endonuclease type 2 domain-containing protein</fullName>
    </recommendedName>
</protein>